<organism evidence="2 3">
    <name type="scientific">Candidatus Thalassospirochaeta sargassi</name>
    <dbReference type="NCBI Taxonomy" id="3119039"/>
    <lineage>
        <taxon>Bacteria</taxon>
        <taxon>Pseudomonadati</taxon>
        <taxon>Spirochaetota</taxon>
        <taxon>Spirochaetia</taxon>
        <taxon>Spirochaetales</taxon>
        <taxon>Spirochaetaceae</taxon>
        <taxon>Candidatus Thalassospirochaeta</taxon>
    </lineage>
</organism>
<name>A0AAJ1IFJ5_9SPIO</name>
<accession>A0AAJ1IFJ5</accession>
<protein>
    <recommendedName>
        <fullName evidence="4">Outer membrane protein beta-barrel domain-containing protein</fullName>
    </recommendedName>
</protein>
<dbReference type="Proteomes" id="UP001221217">
    <property type="component" value="Unassembled WGS sequence"/>
</dbReference>
<reference evidence="2 3" key="1">
    <citation type="submission" date="2022-12" db="EMBL/GenBank/DDBJ databases">
        <title>Metagenome assembled genome from gulf of manar.</title>
        <authorList>
            <person name="Kohli P."/>
            <person name="Pk S."/>
            <person name="Venkata Ramana C."/>
            <person name="Sasikala C."/>
        </authorList>
    </citation>
    <scope>NUCLEOTIDE SEQUENCE [LARGE SCALE GENOMIC DNA]</scope>
    <source>
        <strain evidence="2">JB008</strain>
    </source>
</reference>
<proteinExistence type="predicted"/>
<keyword evidence="1" id="KW-0732">Signal</keyword>
<evidence type="ECO:0000313" key="3">
    <source>
        <dbReference type="Proteomes" id="UP001221217"/>
    </source>
</evidence>
<feature type="chain" id="PRO_5042589473" description="Outer membrane protein beta-barrel domain-containing protein" evidence="1">
    <location>
        <begin position="21"/>
        <end position="181"/>
    </location>
</feature>
<dbReference type="AlphaFoldDB" id="A0AAJ1IFJ5"/>
<evidence type="ECO:0008006" key="4">
    <source>
        <dbReference type="Google" id="ProtNLM"/>
    </source>
</evidence>
<evidence type="ECO:0000313" key="2">
    <source>
        <dbReference type="EMBL" id="MDC7228403.1"/>
    </source>
</evidence>
<evidence type="ECO:0000256" key="1">
    <source>
        <dbReference type="SAM" id="SignalP"/>
    </source>
</evidence>
<feature type="signal peptide" evidence="1">
    <location>
        <begin position="1"/>
        <end position="20"/>
    </location>
</feature>
<dbReference type="EMBL" id="JAQQAL010000045">
    <property type="protein sequence ID" value="MDC7228403.1"/>
    <property type="molecule type" value="Genomic_DNA"/>
</dbReference>
<comment type="caution">
    <text evidence="2">The sequence shown here is derived from an EMBL/GenBank/DDBJ whole genome shotgun (WGS) entry which is preliminary data.</text>
</comment>
<gene>
    <name evidence="2" type="ORF">PQJ61_16700</name>
</gene>
<sequence>MKFKFISLAYIILIGTYAFADDINFGAGFSLTPEAHFTEFESRDIKTQTALSAAVFYTADLTDFFNAGISLGYIYALTSNLDGGWSYPGFNGIDLGAEFSVGLPLVKFSPRLGGGLYAGWYRYNFTESYFFLPAAEVFPALELWDNDDYIKIFLEIPFKYYFHNEASAFFSTGIRFKAVYR</sequence>